<dbReference type="Gene3D" id="3.40.720.10">
    <property type="entry name" value="Alkaline Phosphatase, subunit A"/>
    <property type="match status" value="1"/>
</dbReference>
<keyword evidence="8" id="KW-1185">Reference proteome</keyword>
<gene>
    <name evidence="7" type="ORF">CfE428DRAFT_1941</name>
</gene>
<dbReference type="CDD" id="cd16146">
    <property type="entry name" value="ARS_like"/>
    <property type="match status" value="1"/>
</dbReference>
<dbReference type="PROSITE" id="PS00523">
    <property type="entry name" value="SULFATASE_1"/>
    <property type="match status" value="1"/>
</dbReference>
<name>B4CZ53_9BACT</name>
<feature type="domain" description="Sulfatase N-terminal" evidence="6">
    <location>
        <begin position="27"/>
        <end position="334"/>
    </location>
</feature>
<organism evidence="7 8">
    <name type="scientific">Chthoniobacter flavus Ellin428</name>
    <dbReference type="NCBI Taxonomy" id="497964"/>
    <lineage>
        <taxon>Bacteria</taxon>
        <taxon>Pseudomonadati</taxon>
        <taxon>Verrucomicrobiota</taxon>
        <taxon>Spartobacteria</taxon>
        <taxon>Chthoniobacterales</taxon>
        <taxon>Chthoniobacteraceae</taxon>
        <taxon>Chthoniobacter</taxon>
    </lineage>
</organism>
<evidence type="ECO:0000256" key="1">
    <source>
        <dbReference type="ARBA" id="ARBA00008779"/>
    </source>
</evidence>
<protein>
    <submittedName>
        <fullName evidence="7">Sulfatase</fullName>
    </submittedName>
</protein>
<feature type="chain" id="PRO_5002802926" evidence="5">
    <location>
        <begin position="22"/>
        <end position="588"/>
    </location>
</feature>
<comment type="similarity">
    <text evidence="1">Belongs to the sulfatase family.</text>
</comment>
<keyword evidence="4" id="KW-0106">Calcium</keyword>
<evidence type="ECO:0000256" key="2">
    <source>
        <dbReference type="ARBA" id="ARBA00022723"/>
    </source>
</evidence>
<dbReference type="PANTHER" id="PTHR42693">
    <property type="entry name" value="ARYLSULFATASE FAMILY MEMBER"/>
    <property type="match status" value="1"/>
</dbReference>
<dbReference type="RefSeq" id="WP_006979266.1">
    <property type="nucleotide sequence ID" value="NZ_ABVL01000004.1"/>
</dbReference>
<evidence type="ECO:0000313" key="8">
    <source>
        <dbReference type="Proteomes" id="UP000005824"/>
    </source>
</evidence>
<dbReference type="CDD" id="cd02795">
    <property type="entry name" value="CBM6-CBM35-CBM36_like"/>
    <property type="match status" value="1"/>
</dbReference>
<dbReference type="AlphaFoldDB" id="B4CZ53"/>
<dbReference type="Gene3D" id="3.30.1120.10">
    <property type="match status" value="1"/>
</dbReference>
<keyword evidence="3" id="KW-0378">Hydrolase</keyword>
<keyword evidence="2" id="KW-0479">Metal-binding</keyword>
<dbReference type="GO" id="GO:0046872">
    <property type="term" value="F:metal ion binding"/>
    <property type="evidence" value="ECO:0007669"/>
    <property type="project" value="UniProtKB-KW"/>
</dbReference>
<evidence type="ECO:0000256" key="5">
    <source>
        <dbReference type="SAM" id="SignalP"/>
    </source>
</evidence>
<evidence type="ECO:0000259" key="6">
    <source>
        <dbReference type="Pfam" id="PF00884"/>
    </source>
</evidence>
<keyword evidence="5" id="KW-0732">Signal</keyword>
<dbReference type="GO" id="GO:0004065">
    <property type="term" value="F:arylsulfatase activity"/>
    <property type="evidence" value="ECO:0007669"/>
    <property type="project" value="TreeGrafter"/>
</dbReference>
<dbReference type="eggNOG" id="COG3119">
    <property type="taxonomic scope" value="Bacteria"/>
</dbReference>
<evidence type="ECO:0000256" key="3">
    <source>
        <dbReference type="ARBA" id="ARBA00022801"/>
    </source>
</evidence>
<evidence type="ECO:0000256" key="4">
    <source>
        <dbReference type="ARBA" id="ARBA00022837"/>
    </source>
</evidence>
<accession>B4CZ53</accession>
<reference evidence="7 8" key="1">
    <citation type="journal article" date="2011" name="J. Bacteriol.">
        <title>Genome sequence of Chthoniobacter flavus Ellin428, an aerobic heterotrophic soil bacterium.</title>
        <authorList>
            <person name="Kant R."/>
            <person name="van Passel M.W."/>
            <person name="Palva A."/>
            <person name="Lucas S."/>
            <person name="Lapidus A."/>
            <person name="Glavina Del Rio T."/>
            <person name="Dalin E."/>
            <person name="Tice H."/>
            <person name="Bruce D."/>
            <person name="Goodwin L."/>
            <person name="Pitluck S."/>
            <person name="Larimer F.W."/>
            <person name="Land M.L."/>
            <person name="Hauser L."/>
            <person name="Sangwan P."/>
            <person name="de Vos W.M."/>
            <person name="Janssen P.H."/>
            <person name="Smidt H."/>
        </authorList>
    </citation>
    <scope>NUCLEOTIDE SEQUENCE [LARGE SCALE GENOMIC DNA]</scope>
    <source>
        <strain evidence="7 8">Ellin428</strain>
    </source>
</reference>
<comment type="caution">
    <text evidence="7">The sequence shown here is derived from an EMBL/GenBank/DDBJ whole genome shotgun (WGS) entry which is preliminary data.</text>
</comment>
<sequence precursor="true">MRTIRLLAILLSLSLAVGSQAADQKKPNVLIVLADDQAWGDLSINGNTNLSTPNIDSLATTGALLDHFFVCPVCSPTRAEFLTGRYHLRGGVHGVSSGGERLNLDERTIAEAFKAAGYATGAFGKWHNGMQYPYHPNARGFDEYYGFCSGHWGDYFDAPIEHNGQIVQSHGFLIDDFTQHAMDFIEQNKDRPFFCYVPFNTPHTPLQVPDRWFDKFSNMDLKLRARNPQQEKIADTRAILAMCENIDWNVGRLLAQLDKLHLENDTIVIYFSDNGPALWRWNGEMKGKKGTTDEGGVRVPFLIRWPGHIPAGKRIPQISGAIDLLPTLTELTGVQSVSTKPLDGVSLKPLLTSDVKDWPDRMIFSHWAGKTSVRTQRYRLDSANALFDMEADPVQDHNVAAEHPEETARLSQAMQAWKKEMKLPYLAKDDRPFTVGYTAYPFTQLPARDGIPHGGIQRSSRAPNCSYFTHWTSPEDSITWDIDVGTTGKYEAVVYYTVPAADAGSTVELSFQGKRLESKVTEANDPPLHGMERDRAPRDQESFVKDFKPLKLGDIELTKGRGELTLRAPQIPGKSVMDVRLVFLTLKK</sequence>
<dbReference type="SUPFAM" id="SSF53649">
    <property type="entry name" value="Alkaline phosphatase-like"/>
    <property type="match status" value="1"/>
</dbReference>
<dbReference type="InterPro" id="IPR017850">
    <property type="entry name" value="Alkaline_phosphatase_core_sf"/>
</dbReference>
<dbReference type="EMBL" id="ABVL01000004">
    <property type="protein sequence ID" value="EDY20744.1"/>
    <property type="molecule type" value="Genomic_DNA"/>
</dbReference>
<dbReference type="InterPro" id="IPR050738">
    <property type="entry name" value="Sulfatase"/>
</dbReference>
<dbReference type="Pfam" id="PF00884">
    <property type="entry name" value="Sulfatase"/>
    <property type="match status" value="1"/>
</dbReference>
<dbReference type="FunCoup" id="B4CZ53">
    <property type="interactions" value="69"/>
</dbReference>
<dbReference type="Proteomes" id="UP000005824">
    <property type="component" value="Unassembled WGS sequence"/>
</dbReference>
<dbReference type="STRING" id="497964.CfE428DRAFT_1941"/>
<evidence type="ECO:0000313" key="7">
    <source>
        <dbReference type="EMBL" id="EDY20744.1"/>
    </source>
</evidence>
<dbReference type="InterPro" id="IPR000917">
    <property type="entry name" value="Sulfatase_N"/>
</dbReference>
<dbReference type="InParanoid" id="B4CZ53"/>
<dbReference type="Gene3D" id="2.60.120.260">
    <property type="entry name" value="Galactose-binding domain-like"/>
    <property type="match status" value="1"/>
</dbReference>
<dbReference type="InterPro" id="IPR024607">
    <property type="entry name" value="Sulfatase_CS"/>
</dbReference>
<dbReference type="PANTHER" id="PTHR42693:SF53">
    <property type="entry name" value="ENDO-4-O-SULFATASE"/>
    <property type="match status" value="1"/>
</dbReference>
<feature type="signal peptide" evidence="5">
    <location>
        <begin position="1"/>
        <end position="21"/>
    </location>
</feature>
<proteinExistence type="inferred from homology"/>